<comment type="pathway">
    <text evidence="3">tRNA modification; 5-methoxycarbonylmethyl-2-thiouridine-tRNA biosynthesis.</text>
</comment>
<comment type="subcellular location">
    <subcellularLocation>
        <location evidence="2">Cytoplasm</location>
    </subcellularLocation>
    <subcellularLocation>
        <location evidence="1">Nucleus</location>
    </subcellularLocation>
</comment>
<dbReference type="EMBL" id="AZGZ01000011">
    <property type="protein sequence ID" value="KZZ92273.1"/>
    <property type="molecule type" value="Genomic_DNA"/>
</dbReference>
<dbReference type="Proteomes" id="UP000242877">
    <property type="component" value="Unassembled WGS sequence"/>
</dbReference>
<evidence type="ECO:0000256" key="5">
    <source>
        <dbReference type="ARBA" id="ARBA00020264"/>
    </source>
</evidence>
<dbReference type="GO" id="GO:0005829">
    <property type="term" value="C:cytosol"/>
    <property type="evidence" value="ECO:0007669"/>
    <property type="project" value="TreeGrafter"/>
</dbReference>
<accession>A0A162IEI0</accession>
<evidence type="ECO:0000256" key="6">
    <source>
        <dbReference type="ARBA" id="ARBA00022490"/>
    </source>
</evidence>
<evidence type="ECO:0000256" key="4">
    <source>
        <dbReference type="ARBA" id="ARBA00009567"/>
    </source>
</evidence>
<evidence type="ECO:0000313" key="11">
    <source>
        <dbReference type="Proteomes" id="UP000242877"/>
    </source>
</evidence>
<keyword evidence="6" id="KW-0963">Cytoplasm</keyword>
<reference evidence="10 11" key="1">
    <citation type="journal article" date="2016" name="Genome Biol. Evol.">
        <title>Divergent and convergent evolution of fungal pathogenicity.</title>
        <authorList>
            <person name="Shang Y."/>
            <person name="Xiao G."/>
            <person name="Zheng P."/>
            <person name="Cen K."/>
            <person name="Zhan S."/>
            <person name="Wang C."/>
        </authorList>
    </citation>
    <scope>NUCLEOTIDE SEQUENCE [LARGE SCALE GENOMIC DNA]</scope>
    <source>
        <strain evidence="10 11">ARSEF 7405</strain>
    </source>
</reference>
<proteinExistence type="inferred from homology"/>
<name>A0A162IEI0_9EURO</name>
<dbReference type="GO" id="GO:0033588">
    <property type="term" value="C:elongator holoenzyme complex"/>
    <property type="evidence" value="ECO:0007669"/>
    <property type="project" value="InterPro"/>
</dbReference>
<dbReference type="InterPro" id="IPR019519">
    <property type="entry name" value="Elp5"/>
</dbReference>
<dbReference type="InterPro" id="IPR027417">
    <property type="entry name" value="P-loop_NTPase"/>
</dbReference>
<dbReference type="CDD" id="cd19496">
    <property type="entry name" value="Elp5"/>
    <property type="match status" value="1"/>
</dbReference>
<feature type="compositionally biased region" description="Acidic residues" evidence="9">
    <location>
        <begin position="347"/>
        <end position="360"/>
    </location>
</feature>
<keyword evidence="7" id="KW-0819">tRNA processing</keyword>
<keyword evidence="8" id="KW-0539">Nucleus</keyword>
<dbReference type="PANTHER" id="PTHR15641">
    <property type="entry name" value="ELONGATOR COMPLEX PROTEIN 5"/>
    <property type="match status" value="1"/>
</dbReference>
<feature type="region of interest" description="Disordered" evidence="9">
    <location>
        <begin position="328"/>
        <end position="360"/>
    </location>
</feature>
<dbReference type="VEuPathDB" id="FungiDB:AAP_02928"/>
<dbReference type="GO" id="GO:0005634">
    <property type="term" value="C:nucleus"/>
    <property type="evidence" value="ECO:0007669"/>
    <property type="project" value="UniProtKB-SubCell"/>
</dbReference>
<evidence type="ECO:0000256" key="9">
    <source>
        <dbReference type="SAM" id="MobiDB-lite"/>
    </source>
</evidence>
<dbReference type="PANTHER" id="PTHR15641:SF1">
    <property type="entry name" value="ELONGATOR COMPLEX PROTEIN 5"/>
    <property type="match status" value="1"/>
</dbReference>
<evidence type="ECO:0000256" key="2">
    <source>
        <dbReference type="ARBA" id="ARBA00004496"/>
    </source>
</evidence>
<dbReference type="GO" id="GO:0000049">
    <property type="term" value="F:tRNA binding"/>
    <property type="evidence" value="ECO:0007669"/>
    <property type="project" value="TreeGrafter"/>
</dbReference>
<evidence type="ECO:0000256" key="3">
    <source>
        <dbReference type="ARBA" id="ARBA00005043"/>
    </source>
</evidence>
<dbReference type="Gene3D" id="3.40.50.300">
    <property type="entry name" value="P-loop containing nucleotide triphosphate hydrolases"/>
    <property type="match status" value="1"/>
</dbReference>
<dbReference type="UniPathway" id="UPA00988"/>
<evidence type="ECO:0000256" key="1">
    <source>
        <dbReference type="ARBA" id="ARBA00004123"/>
    </source>
</evidence>
<dbReference type="GO" id="GO:0002098">
    <property type="term" value="P:tRNA wobble uridine modification"/>
    <property type="evidence" value="ECO:0007669"/>
    <property type="project" value="InterPro"/>
</dbReference>
<sequence length="360" mass="40296">MSNIITAHRRTHNLLLISKLLNLRDGASPLTLIVDSLEQPATRLLREYIRRGKLSRTNIVFVAFETLTPPDGVDVFISTRRKTFTQVAKEVRDACLSNSMTTSLGVKKSLIIFDSVHPLTTRRPHSHGGPVNIVNYFGSILAINAPNPSSQTQIQASLLAVYHSDIPVQSAQADPYAPSLYSLLSYLSTAILTVHSTHHILAGKAARDKSLAAPLYGLAAEEDGVVVGLKSTHSKIGMTEITPEDRDSLIIQLDHRRRSGRNVEEWYYLPAEWSYDARQPREVVTLLDDHPLWKKVEEPVAEEMPETTFELGLTEKQRRDREKVVLPYFDAQKGDGPGEGGRILYDMGEEDDFDEEEDEI</sequence>
<dbReference type="AlphaFoldDB" id="A0A162IEI0"/>
<dbReference type="OrthoDB" id="166907at2759"/>
<dbReference type="Pfam" id="PF10483">
    <property type="entry name" value="Elong_Iki1"/>
    <property type="match status" value="1"/>
</dbReference>
<comment type="caution">
    <text evidence="10">The sequence shown here is derived from an EMBL/GenBank/DDBJ whole genome shotgun (WGS) entry which is preliminary data.</text>
</comment>
<evidence type="ECO:0000313" key="10">
    <source>
        <dbReference type="EMBL" id="KZZ92273.1"/>
    </source>
</evidence>
<protein>
    <recommendedName>
        <fullName evidence="5">Elongator complex protein 5</fullName>
    </recommendedName>
</protein>
<keyword evidence="11" id="KW-1185">Reference proteome</keyword>
<evidence type="ECO:0000256" key="7">
    <source>
        <dbReference type="ARBA" id="ARBA00022694"/>
    </source>
</evidence>
<comment type="similarity">
    <text evidence="4">Belongs to the ELP5 family.</text>
</comment>
<gene>
    <name evidence="10" type="ORF">AAP_02928</name>
</gene>
<evidence type="ECO:0000256" key="8">
    <source>
        <dbReference type="ARBA" id="ARBA00023242"/>
    </source>
</evidence>
<organism evidence="10 11">
    <name type="scientific">Ascosphaera apis ARSEF 7405</name>
    <dbReference type="NCBI Taxonomy" id="392613"/>
    <lineage>
        <taxon>Eukaryota</taxon>
        <taxon>Fungi</taxon>
        <taxon>Dikarya</taxon>
        <taxon>Ascomycota</taxon>
        <taxon>Pezizomycotina</taxon>
        <taxon>Eurotiomycetes</taxon>
        <taxon>Eurotiomycetidae</taxon>
        <taxon>Onygenales</taxon>
        <taxon>Ascosphaeraceae</taxon>
        <taxon>Ascosphaera</taxon>
    </lineage>
</organism>